<sequence>MKAARPRARSSRNRVTELDRVGGRVGKNRGKPMQNDKGANFKLLRRRLGLKTGSIELVLAGRAGGWVELASKAASFFIPSMCGQAESMHNVLLAPHVSVAP</sequence>
<proteinExistence type="predicted"/>
<dbReference type="AlphaFoldDB" id="A0A6D2IMQ9"/>
<dbReference type="Proteomes" id="UP000467841">
    <property type="component" value="Unassembled WGS sequence"/>
</dbReference>
<evidence type="ECO:0000313" key="3">
    <source>
        <dbReference type="Proteomes" id="UP000467841"/>
    </source>
</evidence>
<organism evidence="2 3">
    <name type="scientific">Microthlaspi erraticum</name>
    <dbReference type="NCBI Taxonomy" id="1685480"/>
    <lineage>
        <taxon>Eukaryota</taxon>
        <taxon>Viridiplantae</taxon>
        <taxon>Streptophyta</taxon>
        <taxon>Embryophyta</taxon>
        <taxon>Tracheophyta</taxon>
        <taxon>Spermatophyta</taxon>
        <taxon>Magnoliopsida</taxon>
        <taxon>eudicotyledons</taxon>
        <taxon>Gunneridae</taxon>
        <taxon>Pentapetalae</taxon>
        <taxon>rosids</taxon>
        <taxon>malvids</taxon>
        <taxon>Brassicales</taxon>
        <taxon>Brassicaceae</taxon>
        <taxon>Coluteocarpeae</taxon>
        <taxon>Microthlaspi</taxon>
    </lineage>
</organism>
<protein>
    <submittedName>
        <fullName evidence="2">Uncharacterized protein</fullName>
    </submittedName>
</protein>
<comment type="caution">
    <text evidence="2">The sequence shown here is derived from an EMBL/GenBank/DDBJ whole genome shotgun (WGS) entry which is preliminary data.</text>
</comment>
<gene>
    <name evidence="2" type="ORF">MERR_LOCUS18895</name>
</gene>
<keyword evidence="3" id="KW-1185">Reference proteome</keyword>
<feature type="compositionally biased region" description="Basic residues" evidence="1">
    <location>
        <begin position="1"/>
        <end position="12"/>
    </location>
</feature>
<dbReference type="EMBL" id="CACVBM020001108">
    <property type="protein sequence ID" value="CAA7031660.1"/>
    <property type="molecule type" value="Genomic_DNA"/>
</dbReference>
<reference evidence="2" key="1">
    <citation type="submission" date="2020-01" db="EMBL/GenBank/DDBJ databases">
        <authorList>
            <person name="Mishra B."/>
        </authorList>
    </citation>
    <scope>NUCLEOTIDE SEQUENCE [LARGE SCALE GENOMIC DNA]</scope>
</reference>
<evidence type="ECO:0000256" key="1">
    <source>
        <dbReference type="SAM" id="MobiDB-lite"/>
    </source>
</evidence>
<feature type="region of interest" description="Disordered" evidence="1">
    <location>
        <begin position="1"/>
        <end position="36"/>
    </location>
</feature>
<accession>A0A6D2IMQ9</accession>
<evidence type="ECO:0000313" key="2">
    <source>
        <dbReference type="EMBL" id="CAA7031660.1"/>
    </source>
</evidence>
<name>A0A6D2IMQ9_9BRAS</name>